<dbReference type="SUPFAM" id="SSF48208">
    <property type="entry name" value="Six-hairpin glycosidases"/>
    <property type="match status" value="1"/>
</dbReference>
<dbReference type="AlphaFoldDB" id="A0A8J3FQN5"/>
<comment type="caution">
    <text evidence="3">The sequence shown here is derived from an EMBL/GenBank/DDBJ whole genome shotgun (WGS) entry which is preliminary data.</text>
</comment>
<dbReference type="PANTHER" id="PTHR42899">
    <property type="entry name" value="SPERMATOGENESIS-ASSOCIATED PROTEIN 20"/>
    <property type="match status" value="1"/>
</dbReference>
<name>A0A8J3FQN5_9ACTN</name>
<dbReference type="Pfam" id="PF07221">
    <property type="entry name" value="GlcNAc_2-epim"/>
    <property type="match status" value="1"/>
</dbReference>
<gene>
    <name evidence="3" type="ORF">GCM10012284_37600</name>
</gene>
<evidence type="ECO:0008006" key="5">
    <source>
        <dbReference type="Google" id="ProtNLM"/>
    </source>
</evidence>
<comment type="similarity">
    <text evidence="1">Belongs to the N-acylglucosamine 2-epimerase family.</text>
</comment>
<dbReference type="RefSeq" id="WP_189080546.1">
    <property type="nucleotide sequence ID" value="NZ_BMMX01000017.1"/>
</dbReference>
<reference evidence="3" key="1">
    <citation type="journal article" date="2014" name="Int. J. Syst. Evol. Microbiol.">
        <title>Complete genome sequence of Corynebacterium casei LMG S-19264T (=DSM 44701T), isolated from a smear-ripened cheese.</title>
        <authorList>
            <consortium name="US DOE Joint Genome Institute (JGI-PGF)"/>
            <person name="Walter F."/>
            <person name="Albersmeier A."/>
            <person name="Kalinowski J."/>
            <person name="Ruckert C."/>
        </authorList>
    </citation>
    <scope>NUCLEOTIDE SEQUENCE</scope>
    <source>
        <strain evidence="3">CGMCC 4.7299</strain>
    </source>
</reference>
<dbReference type="SUPFAM" id="SSF52091">
    <property type="entry name" value="SpoIIaa-like"/>
    <property type="match status" value="1"/>
</dbReference>
<dbReference type="PANTHER" id="PTHR42899:SF1">
    <property type="entry name" value="SPERMATOGENESIS-ASSOCIATED PROTEIN 20"/>
    <property type="match status" value="1"/>
</dbReference>
<dbReference type="Proteomes" id="UP000656042">
    <property type="component" value="Unassembled WGS sequence"/>
</dbReference>
<dbReference type="GO" id="GO:0016853">
    <property type="term" value="F:isomerase activity"/>
    <property type="evidence" value="ECO:0007669"/>
    <property type="project" value="UniProtKB-KW"/>
</dbReference>
<dbReference type="InterPro" id="IPR008928">
    <property type="entry name" value="6-hairpin_glycosidase_sf"/>
</dbReference>
<reference evidence="3" key="2">
    <citation type="submission" date="2020-09" db="EMBL/GenBank/DDBJ databases">
        <authorList>
            <person name="Sun Q."/>
            <person name="Zhou Y."/>
        </authorList>
    </citation>
    <scope>NUCLEOTIDE SEQUENCE</scope>
    <source>
        <strain evidence="3">CGMCC 4.7299</strain>
    </source>
</reference>
<dbReference type="InterPro" id="IPR012341">
    <property type="entry name" value="6hp_glycosidase-like_sf"/>
</dbReference>
<keyword evidence="4" id="KW-1185">Reference proteome</keyword>
<dbReference type="GO" id="GO:0005975">
    <property type="term" value="P:carbohydrate metabolic process"/>
    <property type="evidence" value="ECO:0007669"/>
    <property type="project" value="InterPro"/>
</dbReference>
<evidence type="ECO:0000256" key="1">
    <source>
        <dbReference type="ARBA" id="ARBA00008558"/>
    </source>
</evidence>
<evidence type="ECO:0000313" key="3">
    <source>
        <dbReference type="EMBL" id="GGK99667.1"/>
    </source>
</evidence>
<evidence type="ECO:0000256" key="2">
    <source>
        <dbReference type="ARBA" id="ARBA00023235"/>
    </source>
</evidence>
<dbReference type="InterPro" id="IPR036513">
    <property type="entry name" value="STAS_dom_sf"/>
</dbReference>
<dbReference type="EMBL" id="BMMX01000017">
    <property type="protein sequence ID" value="GGK99667.1"/>
    <property type="molecule type" value="Genomic_DNA"/>
</dbReference>
<dbReference type="Gene3D" id="3.30.750.24">
    <property type="entry name" value="STAS domain"/>
    <property type="match status" value="1"/>
</dbReference>
<dbReference type="InterPro" id="IPR024705">
    <property type="entry name" value="Ssp411"/>
</dbReference>
<dbReference type="InterPro" id="IPR010819">
    <property type="entry name" value="AGE/CE"/>
</dbReference>
<protein>
    <recommendedName>
        <fullName evidence="5">Mannose or cellobiose epimerase, N-acyl-D-glucosamine 2-epimerase family</fullName>
    </recommendedName>
</protein>
<organism evidence="3 4">
    <name type="scientific">Mangrovihabitans endophyticus</name>
    <dbReference type="NCBI Taxonomy" id="1751298"/>
    <lineage>
        <taxon>Bacteria</taxon>
        <taxon>Bacillati</taxon>
        <taxon>Actinomycetota</taxon>
        <taxon>Actinomycetes</taxon>
        <taxon>Micromonosporales</taxon>
        <taxon>Micromonosporaceae</taxon>
        <taxon>Mangrovihabitans</taxon>
    </lineage>
</organism>
<proteinExistence type="inferred from homology"/>
<evidence type="ECO:0000313" key="4">
    <source>
        <dbReference type="Proteomes" id="UP000656042"/>
    </source>
</evidence>
<dbReference type="Gene3D" id="1.50.10.10">
    <property type="match status" value="1"/>
</dbReference>
<keyword evidence="2" id="KW-0413">Isomerase</keyword>
<accession>A0A8J3FQN5</accession>
<sequence>MSNDIDFTFSDLIAGYVIDVEADRGLVHLNTSDGRPFTAKLTSTTTAEMVRNLGDGYVDATTALTELLQHGRLIHAYGVFYPADGDGGTAFEAKHILLFGKGHDEFRFESPSWWINQISRIADFYLDDEFGPGATTFDYRGYRTDLTMEGTRTGAARQETDTVSRLVYGLATAYMMTGKDRYRDAALAGCHYMIENLCSVDRTEQVAYWYHALVRSADGTERKIFASEFGDDFDAIPCYEQIYALAGLTQTYRITGDEKLREIIDLTINLFHRYFADRGTFPDGTPRRGYYSHVDPVTFDPRSPALDDGTRTNRDRKNWNSVGDHIPAYLINLFLATGDKRYADELEELCEIIATRFPDFDNTPFVQEKFFGDWTPDRAYGQQQDRAIVGHNLKIAWNLTRVNNLRPHANWVTVAKRIAQLMPGVGMDPQRGGWYDMVERHTSPGERFHRLVWHDRKAWWQQEQGILAYEILNAVFADPLHAKYARESSAFYNGWMLDTTAGGIYFNVLANGNPFMLGGERSKGSHSMAMYHSAELCFLSAVYQNLETEEQPLDLFFSPQPGAFGGVLRVAPDLLPPGAVKIMQVWVDGHEYADFDAANLTVTLPHSTAPQHVRVRLAASAVTFSADTLENVDGTARIALAGSLSPHRLPVLQRAMEDALTAGSTRIVLDATDLVYLASEATRYLAVLKQQRDFTLQVDGAAGQVAQELCDSELNQELVR</sequence>